<proteinExistence type="evidence at transcript level"/>
<dbReference type="GO" id="GO:0007156">
    <property type="term" value="P:homophilic cell adhesion via plasma membrane adhesion molecules"/>
    <property type="evidence" value="ECO:0007669"/>
    <property type="project" value="TreeGrafter"/>
</dbReference>
<dbReference type="GO" id="GO:0070593">
    <property type="term" value="P:dendrite self-avoidance"/>
    <property type="evidence" value="ECO:0007669"/>
    <property type="project" value="TreeGrafter"/>
</dbReference>
<dbReference type="GO" id="GO:0007411">
    <property type="term" value="P:axon guidance"/>
    <property type="evidence" value="ECO:0007669"/>
    <property type="project" value="TreeGrafter"/>
</dbReference>
<evidence type="ECO:0000259" key="3">
    <source>
        <dbReference type="PROSITE" id="PS50835"/>
    </source>
</evidence>
<name>D1MEJ7_EUMPO</name>
<dbReference type="EMBL" id="GU136242">
    <property type="protein sequence ID" value="ACZ37403.1"/>
    <property type="molecule type" value="mRNA"/>
</dbReference>
<dbReference type="InterPro" id="IPR003599">
    <property type="entry name" value="Ig_sub"/>
</dbReference>
<accession>D1MEJ7</accession>
<sequence>MKQFLTKPSNFFLIVVTANMVWASPLSLITLLNRNREFGPGDSLREGRSFENTVPAGDTTPKTSVHHSRDYRKEWTKINQSPEGPITATVGSRIESLCEANGSPPPKILWLRENDPATQLTEFLGKNMAELGMSPNSWEGLGQVVSKLVIECVTPLDQGLIYCASVSGKKMQLSNPTLLLVNGATGNGSCNGENKPTITLHTPTRFALIGSSVVLPCRASGKPKPFMHWLDNKQAVIQSSSNPRYKLLSNGDLGINPLEWSDMGSFTCEAEADYKKDSVSTFLYPMLDEKKTL</sequence>
<dbReference type="SMART" id="SM00408">
    <property type="entry name" value="IGc2"/>
    <property type="match status" value="2"/>
</dbReference>
<dbReference type="InterPro" id="IPR003598">
    <property type="entry name" value="Ig_sub2"/>
</dbReference>
<dbReference type="PANTHER" id="PTHR10075:SF14">
    <property type="entry name" value="CELL ADHESION MOLECULE DSCAM2-RELATED"/>
    <property type="match status" value="1"/>
</dbReference>
<feature type="compositionally biased region" description="Basic and acidic residues" evidence="2">
    <location>
        <begin position="40"/>
        <end position="49"/>
    </location>
</feature>
<dbReference type="SMART" id="SM00409">
    <property type="entry name" value="IG"/>
    <property type="match status" value="2"/>
</dbReference>
<dbReference type="PANTHER" id="PTHR10075">
    <property type="entry name" value="BASIGIN RELATED"/>
    <property type="match status" value="1"/>
</dbReference>
<dbReference type="Pfam" id="PF13927">
    <property type="entry name" value="Ig_3"/>
    <property type="match status" value="1"/>
</dbReference>
<dbReference type="InterPro" id="IPR007110">
    <property type="entry name" value="Ig-like_dom"/>
</dbReference>
<feature type="domain" description="Ig-like" evidence="3">
    <location>
        <begin position="196"/>
        <end position="280"/>
    </location>
</feature>
<dbReference type="InterPro" id="IPR036179">
    <property type="entry name" value="Ig-like_dom_sf"/>
</dbReference>
<evidence type="ECO:0000313" key="4">
    <source>
        <dbReference type="EMBL" id="ACZ37403.1"/>
    </source>
</evidence>
<dbReference type="GO" id="GO:0098632">
    <property type="term" value="F:cell-cell adhesion mediator activity"/>
    <property type="evidence" value="ECO:0007669"/>
    <property type="project" value="TreeGrafter"/>
</dbReference>
<reference evidence="4" key="1">
    <citation type="journal article" date="2010" name="Toxicon">
        <title>Differential gene expression profiles in the venom gland/sac of Eumenes pomiformis (Hymenoptera: Eumenidae).</title>
        <authorList>
            <person name="Baek J.H."/>
            <person name="Lee S.H."/>
        </authorList>
    </citation>
    <scope>NUCLEOTIDE SEQUENCE</scope>
</reference>
<evidence type="ECO:0000256" key="1">
    <source>
        <dbReference type="ARBA" id="ARBA00023319"/>
    </source>
</evidence>
<dbReference type="PROSITE" id="PS50835">
    <property type="entry name" value="IG_LIKE"/>
    <property type="match status" value="2"/>
</dbReference>
<dbReference type="SUPFAM" id="SSF48726">
    <property type="entry name" value="Immunoglobulin"/>
    <property type="match status" value="2"/>
</dbReference>
<feature type="region of interest" description="Disordered" evidence="2">
    <location>
        <begin position="40"/>
        <end position="70"/>
    </location>
</feature>
<dbReference type="InterPro" id="IPR013783">
    <property type="entry name" value="Ig-like_fold"/>
</dbReference>
<keyword evidence="1" id="KW-0393">Immunoglobulin domain</keyword>
<dbReference type="GO" id="GO:0030424">
    <property type="term" value="C:axon"/>
    <property type="evidence" value="ECO:0007669"/>
    <property type="project" value="TreeGrafter"/>
</dbReference>
<dbReference type="GO" id="GO:0005886">
    <property type="term" value="C:plasma membrane"/>
    <property type="evidence" value="ECO:0007669"/>
    <property type="project" value="TreeGrafter"/>
</dbReference>
<evidence type="ECO:0000256" key="2">
    <source>
        <dbReference type="SAM" id="MobiDB-lite"/>
    </source>
</evidence>
<feature type="domain" description="Ig-like" evidence="3">
    <location>
        <begin position="61"/>
        <end position="174"/>
    </location>
</feature>
<dbReference type="Gene3D" id="2.60.40.10">
    <property type="entry name" value="Immunoglobulins"/>
    <property type="match status" value="2"/>
</dbReference>
<protein>
    <submittedName>
        <fullName evidence="4">Putative insulin/insulin-like peptide binding protein</fullName>
    </submittedName>
</protein>
<gene>
    <name evidence="4" type="primary">IBP</name>
</gene>
<dbReference type="AlphaFoldDB" id="D1MEJ7"/>
<organism evidence="4">
    <name type="scientific">Eumenes pomiformis</name>
    <name type="common">Potter wasp</name>
    <name type="synonym">Vespa pomiformis</name>
    <dbReference type="NCBI Taxonomy" id="693051"/>
    <lineage>
        <taxon>Eukaryota</taxon>
        <taxon>Metazoa</taxon>
        <taxon>Ecdysozoa</taxon>
        <taxon>Arthropoda</taxon>
        <taxon>Hexapoda</taxon>
        <taxon>Insecta</taxon>
        <taxon>Pterygota</taxon>
        <taxon>Neoptera</taxon>
        <taxon>Endopterygota</taxon>
        <taxon>Hymenoptera</taxon>
        <taxon>Apocrita</taxon>
        <taxon>Aculeata</taxon>
        <taxon>Vespoidea</taxon>
        <taxon>Vespidae</taxon>
        <taxon>Eumeninae</taxon>
        <taxon>Eumenes</taxon>
    </lineage>
</organism>